<dbReference type="Gene3D" id="2.60.40.2970">
    <property type="match status" value="1"/>
</dbReference>
<evidence type="ECO:0000256" key="3">
    <source>
        <dbReference type="ARBA" id="ARBA00022670"/>
    </source>
</evidence>
<comment type="cofactor">
    <cofactor evidence="1">
        <name>Zn(2+)</name>
        <dbReference type="ChEBI" id="CHEBI:29105"/>
    </cofactor>
</comment>
<comment type="caution">
    <text evidence="10">The sequence shown here is derived from an EMBL/GenBank/DDBJ whole genome shotgun (WGS) entry which is preliminary data.</text>
</comment>
<evidence type="ECO:0000256" key="6">
    <source>
        <dbReference type="ARBA" id="ARBA00022833"/>
    </source>
</evidence>
<evidence type="ECO:0000256" key="7">
    <source>
        <dbReference type="ARBA" id="ARBA00023049"/>
    </source>
</evidence>
<dbReference type="EC" id="3.4.24.-" evidence="10"/>
<dbReference type="InterPro" id="IPR029463">
    <property type="entry name" value="Lys_MEP"/>
</dbReference>
<dbReference type="Gene3D" id="3.40.390.10">
    <property type="entry name" value="Collagenase (Catalytic Domain)"/>
    <property type="match status" value="1"/>
</dbReference>
<proteinExistence type="inferred from homology"/>
<dbReference type="InterPro" id="IPR034115">
    <property type="entry name" value="M35_peptidyl-Lys"/>
</dbReference>
<feature type="domain" description="Lysine-specific metallo-endopeptidase" evidence="9">
    <location>
        <begin position="307"/>
        <end position="440"/>
    </location>
</feature>
<dbReference type="PATRIC" id="fig|378806.16.peg.8616"/>
<sequence length="446" mass="47810">MPPGPCPHLRGRGPSHFKRPFCLADTALAQRGRLARLTPSRTHQQGAKTHLSPFHWISWIGTTEDVGGTPPRCVSLERKSAMSKSLGSRLRGLWGAWVGVCLLGACGTPQDALDEASALSAPEAAPGEIAVHLSSGTSPFGVEDEVTLTLSLTNVSAHPVRLLSWHTPAQGLTEDLLAITFHGIPVAYTGPHYKRAAPQPGDFLTLAPGESLTRTVALSGIYDLSRGGNYSLRYTGPKDTTSPEGPAAFQSNKLILWIDGRPDPQDAALEQAITPLGLSYRQCSSSQQSNIAQAVNSAKTLAGKAVTYLSDTQPSNTPRYKTWFGSYTSTGWSTMKAHFSTLKAAFNTKPVVIDCSCTSNAYAYVYANRPYTIYVCNAFWGAPLTGTDSKAGTLIHEMSHFTVVAGTDDHAYGQSAAKSLAMSQPTQARDNADNHEYFAENTPALR</sequence>
<dbReference type="Proteomes" id="UP000032702">
    <property type="component" value="Unassembled WGS sequence"/>
</dbReference>
<dbReference type="GO" id="GO:0046872">
    <property type="term" value="F:metal ion binding"/>
    <property type="evidence" value="ECO:0007669"/>
    <property type="project" value="UniProtKB-KW"/>
</dbReference>
<keyword evidence="6" id="KW-0862">Zinc</keyword>
<evidence type="ECO:0000256" key="1">
    <source>
        <dbReference type="ARBA" id="ARBA00001947"/>
    </source>
</evidence>
<feature type="region of interest" description="Disordered" evidence="8">
    <location>
        <begin position="424"/>
        <end position="446"/>
    </location>
</feature>
<accession>Q09BK2</accession>
<dbReference type="InterPro" id="IPR024079">
    <property type="entry name" value="MetalloPept_cat_dom_sf"/>
</dbReference>
<dbReference type="SUPFAM" id="SSF55486">
    <property type="entry name" value="Metalloproteases ('zincins'), catalytic domain"/>
    <property type="match status" value="1"/>
</dbReference>
<evidence type="ECO:0000259" key="9">
    <source>
        <dbReference type="SMART" id="SM01351"/>
    </source>
</evidence>
<keyword evidence="3 10" id="KW-0645">Protease</keyword>
<dbReference type="AlphaFoldDB" id="Q09BK2"/>
<dbReference type="SMART" id="SM01351">
    <property type="entry name" value="Aspzincin_M35"/>
    <property type="match status" value="1"/>
</dbReference>
<keyword evidence="7" id="KW-0482">Metalloprotease</keyword>
<dbReference type="PANTHER" id="PTHR37016">
    <property type="match status" value="1"/>
</dbReference>
<organism evidence="10 11">
    <name type="scientific">Stigmatella aurantiaca (strain DW4/3-1)</name>
    <dbReference type="NCBI Taxonomy" id="378806"/>
    <lineage>
        <taxon>Bacteria</taxon>
        <taxon>Pseudomonadati</taxon>
        <taxon>Myxococcota</taxon>
        <taxon>Myxococcia</taxon>
        <taxon>Myxococcales</taxon>
        <taxon>Cystobacterineae</taxon>
        <taxon>Archangiaceae</taxon>
        <taxon>Stigmatella</taxon>
    </lineage>
</organism>
<dbReference type="EMBL" id="AAMD01000008">
    <property type="protein sequence ID" value="EAU69209.1"/>
    <property type="molecule type" value="Genomic_DNA"/>
</dbReference>
<comment type="similarity">
    <text evidence="2">Belongs to the peptidase M35 family.</text>
</comment>
<reference evidence="10 11" key="1">
    <citation type="submission" date="2006-04" db="EMBL/GenBank/DDBJ databases">
        <authorList>
            <person name="Nierman W.C."/>
        </authorList>
    </citation>
    <scope>NUCLEOTIDE SEQUENCE [LARGE SCALE GENOMIC DNA]</scope>
    <source>
        <strain evidence="10 11">DW4/3-1</strain>
    </source>
</reference>
<dbReference type="Pfam" id="PF14521">
    <property type="entry name" value="Aspzincin_M35"/>
    <property type="match status" value="1"/>
</dbReference>
<evidence type="ECO:0000313" key="10">
    <source>
        <dbReference type="EMBL" id="EAU69209.1"/>
    </source>
</evidence>
<evidence type="ECO:0000256" key="5">
    <source>
        <dbReference type="ARBA" id="ARBA00022801"/>
    </source>
</evidence>
<protein>
    <submittedName>
        <fullName evidence="10">Extracellular protease</fullName>
        <ecNumber evidence="10">3.4.24.-</ecNumber>
    </submittedName>
</protein>
<dbReference type="InterPro" id="IPR050414">
    <property type="entry name" value="Fungal_M35_metalloproteases"/>
</dbReference>
<evidence type="ECO:0000256" key="2">
    <source>
        <dbReference type="ARBA" id="ARBA00010279"/>
    </source>
</evidence>
<evidence type="ECO:0000256" key="4">
    <source>
        <dbReference type="ARBA" id="ARBA00022723"/>
    </source>
</evidence>
<evidence type="ECO:0000313" key="11">
    <source>
        <dbReference type="Proteomes" id="UP000032702"/>
    </source>
</evidence>
<keyword evidence="4" id="KW-0479">Metal-binding</keyword>
<dbReference type="GO" id="GO:0004222">
    <property type="term" value="F:metalloendopeptidase activity"/>
    <property type="evidence" value="ECO:0007669"/>
    <property type="project" value="InterPro"/>
</dbReference>
<dbReference type="MEROPS" id="M35.003"/>
<dbReference type="GO" id="GO:0006508">
    <property type="term" value="P:proteolysis"/>
    <property type="evidence" value="ECO:0007669"/>
    <property type="project" value="UniProtKB-KW"/>
</dbReference>
<evidence type="ECO:0000256" key="8">
    <source>
        <dbReference type="SAM" id="MobiDB-lite"/>
    </source>
</evidence>
<dbReference type="PANTHER" id="PTHR37016:SF3">
    <property type="entry name" value="NEUTRAL PROTEASE 2-RELATED"/>
    <property type="match status" value="1"/>
</dbReference>
<gene>
    <name evidence="10" type="ORF">STIAU_6088</name>
</gene>
<dbReference type="CDD" id="cd11306">
    <property type="entry name" value="M35_peptidyl-Lys"/>
    <property type="match status" value="1"/>
</dbReference>
<keyword evidence="5 10" id="KW-0378">Hydrolase</keyword>
<name>Q09BK2_STIAD</name>